<sequence>MKVFPSNTTLKLEDVFRVAYHDDFTSSIRALPMQQLSRAEIDIKEEEILQCSSLNLAGMFDQVRLSGESLSFSESGTVKDFIGECQTDVELLKGKISNAISAIGQLCRDISDASRLLAIRQSQIQLGQYLVSPRDKIQSLPQDILEQIFLACYRSTASFRPSPIRPPLQLAAVCYRWREICLSMPILWQFVTYSSMDSRTLDLAPQFLNRCRFPIVSIHNRSGHSTLEGFLERLKDPDIRLRGLEVDFVPKGTVEDEPQVLTEVQGCNLDQLEEVVIRDSGQRVDIMVPNLKRFSCQKIPKSWTISPPPAQLTNLLITDALSWKLCEFILAHCPHLRTLMISVADTGIEGTHPEADLSQTTSQAIASARRVLPELTSLGLANDFFAGEVPPGFLDSFTFPRLKAFEYYVEYQGQESLGWVTSRDFLPQICHLTLHLSNPRPEIVMPIVTLATSLEELCLACPEAGFDDILQVFATIPSLDPPSNTLHNLKIFKFVSSLPFDNLKVSAPKFRQLAEAWSKSPVEKKSTHHCTCLKIYSWTKLSSGAASLREMIVGDGLGLSLELVRFTPEYFVPGTPMGFTTHRIPFTASIVEWDLPKDGVEFTRRFSDVLS</sequence>
<reference evidence="1 2" key="1">
    <citation type="journal article" date="2019" name="Nat. Ecol. Evol.">
        <title>Megaphylogeny resolves global patterns of mushroom evolution.</title>
        <authorList>
            <person name="Varga T."/>
            <person name="Krizsan K."/>
            <person name="Foldi C."/>
            <person name="Dima B."/>
            <person name="Sanchez-Garcia M."/>
            <person name="Sanchez-Ramirez S."/>
            <person name="Szollosi G.J."/>
            <person name="Szarkandi J.G."/>
            <person name="Papp V."/>
            <person name="Albert L."/>
            <person name="Andreopoulos W."/>
            <person name="Angelini C."/>
            <person name="Antonin V."/>
            <person name="Barry K.W."/>
            <person name="Bougher N.L."/>
            <person name="Buchanan P."/>
            <person name="Buyck B."/>
            <person name="Bense V."/>
            <person name="Catcheside P."/>
            <person name="Chovatia M."/>
            <person name="Cooper J."/>
            <person name="Damon W."/>
            <person name="Desjardin D."/>
            <person name="Finy P."/>
            <person name="Geml J."/>
            <person name="Haridas S."/>
            <person name="Hughes K."/>
            <person name="Justo A."/>
            <person name="Karasinski D."/>
            <person name="Kautmanova I."/>
            <person name="Kiss B."/>
            <person name="Kocsube S."/>
            <person name="Kotiranta H."/>
            <person name="LaButti K.M."/>
            <person name="Lechner B.E."/>
            <person name="Liimatainen K."/>
            <person name="Lipzen A."/>
            <person name="Lukacs Z."/>
            <person name="Mihaltcheva S."/>
            <person name="Morgado L.N."/>
            <person name="Niskanen T."/>
            <person name="Noordeloos M.E."/>
            <person name="Ohm R.A."/>
            <person name="Ortiz-Santana B."/>
            <person name="Ovrebo C."/>
            <person name="Racz N."/>
            <person name="Riley R."/>
            <person name="Savchenko A."/>
            <person name="Shiryaev A."/>
            <person name="Soop K."/>
            <person name="Spirin V."/>
            <person name="Szebenyi C."/>
            <person name="Tomsovsky M."/>
            <person name="Tulloss R.E."/>
            <person name="Uehling J."/>
            <person name="Grigoriev I.V."/>
            <person name="Vagvolgyi C."/>
            <person name="Papp T."/>
            <person name="Martin F.M."/>
            <person name="Miettinen O."/>
            <person name="Hibbett D.S."/>
            <person name="Nagy L.G."/>
        </authorList>
    </citation>
    <scope>NUCLEOTIDE SEQUENCE [LARGE SCALE GENOMIC DNA]</scope>
    <source>
        <strain evidence="1 2">NL-1719</strain>
    </source>
</reference>
<evidence type="ECO:0000313" key="1">
    <source>
        <dbReference type="EMBL" id="TFK65755.1"/>
    </source>
</evidence>
<evidence type="ECO:0000313" key="2">
    <source>
        <dbReference type="Proteomes" id="UP000308600"/>
    </source>
</evidence>
<proteinExistence type="predicted"/>
<protein>
    <submittedName>
        <fullName evidence="1">Uncharacterized protein</fullName>
    </submittedName>
</protein>
<accession>A0ACD3AJ22</accession>
<name>A0ACD3AJ22_9AGAR</name>
<gene>
    <name evidence="1" type="ORF">BDN72DRAFT_845206</name>
</gene>
<organism evidence="1 2">
    <name type="scientific">Pluteus cervinus</name>
    <dbReference type="NCBI Taxonomy" id="181527"/>
    <lineage>
        <taxon>Eukaryota</taxon>
        <taxon>Fungi</taxon>
        <taxon>Dikarya</taxon>
        <taxon>Basidiomycota</taxon>
        <taxon>Agaricomycotina</taxon>
        <taxon>Agaricomycetes</taxon>
        <taxon>Agaricomycetidae</taxon>
        <taxon>Agaricales</taxon>
        <taxon>Pluteineae</taxon>
        <taxon>Pluteaceae</taxon>
        <taxon>Pluteus</taxon>
    </lineage>
</organism>
<dbReference type="Proteomes" id="UP000308600">
    <property type="component" value="Unassembled WGS sequence"/>
</dbReference>
<keyword evidence="2" id="KW-1185">Reference proteome</keyword>
<dbReference type="EMBL" id="ML208427">
    <property type="protein sequence ID" value="TFK65755.1"/>
    <property type="molecule type" value="Genomic_DNA"/>
</dbReference>